<feature type="domain" description="TF-B3" evidence="7">
    <location>
        <begin position="501"/>
        <end position="604"/>
    </location>
</feature>
<evidence type="ECO:0000256" key="5">
    <source>
        <dbReference type="ARBA" id="ARBA00023242"/>
    </source>
</evidence>
<comment type="subcellular location">
    <subcellularLocation>
        <location evidence="1">Nucleus</location>
    </subcellularLocation>
</comment>
<accession>A0A0D9W3K7</accession>
<dbReference type="eggNOG" id="ENOG502SK57">
    <property type="taxonomic scope" value="Eukaryota"/>
</dbReference>
<dbReference type="InterPro" id="IPR003340">
    <property type="entry name" value="B3_DNA-bd"/>
</dbReference>
<reference evidence="8 9" key="1">
    <citation type="submission" date="2012-08" db="EMBL/GenBank/DDBJ databases">
        <title>Oryza genome evolution.</title>
        <authorList>
            <person name="Wing R.A."/>
        </authorList>
    </citation>
    <scope>NUCLEOTIDE SEQUENCE</scope>
</reference>
<evidence type="ECO:0000313" key="8">
    <source>
        <dbReference type="EnsemblPlants" id="LPERR04G05440.1"/>
    </source>
</evidence>
<dbReference type="Proteomes" id="UP000032180">
    <property type="component" value="Chromosome 4"/>
</dbReference>
<evidence type="ECO:0000256" key="3">
    <source>
        <dbReference type="ARBA" id="ARBA00023125"/>
    </source>
</evidence>
<feature type="region of interest" description="Disordered" evidence="6">
    <location>
        <begin position="436"/>
        <end position="491"/>
    </location>
</feature>
<dbReference type="GO" id="GO:0003677">
    <property type="term" value="F:DNA binding"/>
    <property type="evidence" value="ECO:0007669"/>
    <property type="project" value="UniProtKB-KW"/>
</dbReference>
<dbReference type="AlphaFoldDB" id="A0A0D9W3K7"/>
<name>A0A0D9W3K7_9ORYZ</name>
<dbReference type="PANTHER" id="PTHR31674">
    <property type="entry name" value="B3 DOMAIN-CONTAINING PROTEIN REM-LIKE 3-RELATED"/>
    <property type="match status" value="1"/>
</dbReference>
<evidence type="ECO:0000259" key="7">
    <source>
        <dbReference type="PROSITE" id="PS50863"/>
    </source>
</evidence>
<reference evidence="8" key="3">
    <citation type="submission" date="2015-04" db="UniProtKB">
        <authorList>
            <consortium name="EnsemblPlants"/>
        </authorList>
    </citation>
    <scope>IDENTIFICATION</scope>
</reference>
<evidence type="ECO:0000256" key="2">
    <source>
        <dbReference type="ARBA" id="ARBA00023015"/>
    </source>
</evidence>
<dbReference type="Pfam" id="PF02362">
    <property type="entry name" value="B3"/>
    <property type="match status" value="3"/>
</dbReference>
<dbReference type="InterPro" id="IPR015300">
    <property type="entry name" value="DNA-bd_pseudobarrel_sf"/>
</dbReference>
<dbReference type="Gramene" id="LPERR04G05440.1">
    <property type="protein sequence ID" value="LPERR04G05440.1"/>
    <property type="gene ID" value="LPERR04G05440"/>
</dbReference>
<dbReference type="CDD" id="cd10017">
    <property type="entry name" value="B3_DNA"/>
    <property type="match status" value="3"/>
</dbReference>
<protein>
    <recommendedName>
        <fullName evidence="7">TF-B3 domain-containing protein</fullName>
    </recommendedName>
</protein>
<dbReference type="GO" id="GO:0005634">
    <property type="term" value="C:nucleus"/>
    <property type="evidence" value="ECO:0007669"/>
    <property type="project" value="UniProtKB-SubCell"/>
</dbReference>
<evidence type="ECO:0000256" key="1">
    <source>
        <dbReference type="ARBA" id="ARBA00004123"/>
    </source>
</evidence>
<keyword evidence="9" id="KW-1185">Reference proteome</keyword>
<organism evidence="8 9">
    <name type="scientific">Leersia perrieri</name>
    <dbReference type="NCBI Taxonomy" id="77586"/>
    <lineage>
        <taxon>Eukaryota</taxon>
        <taxon>Viridiplantae</taxon>
        <taxon>Streptophyta</taxon>
        <taxon>Embryophyta</taxon>
        <taxon>Tracheophyta</taxon>
        <taxon>Spermatophyta</taxon>
        <taxon>Magnoliopsida</taxon>
        <taxon>Liliopsida</taxon>
        <taxon>Poales</taxon>
        <taxon>Poaceae</taxon>
        <taxon>BOP clade</taxon>
        <taxon>Oryzoideae</taxon>
        <taxon>Oryzeae</taxon>
        <taxon>Oryzinae</taxon>
        <taxon>Leersia</taxon>
    </lineage>
</organism>
<dbReference type="HOGENOM" id="CLU_031663_1_0_1"/>
<feature type="domain" description="TF-B3" evidence="7">
    <location>
        <begin position="323"/>
        <end position="419"/>
    </location>
</feature>
<reference evidence="9" key="2">
    <citation type="submission" date="2013-12" db="EMBL/GenBank/DDBJ databases">
        <authorList>
            <person name="Yu Y."/>
            <person name="Lee S."/>
            <person name="de Baynast K."/>
            <person name="Wissotski M."/>
            <person name="Liu L."/>
            <person name="Talag J."/>
            <person name="Goicoechea J."/>
            <person name="Angelova A."/>
            <person name="Jetty R."/>
            <person name="Kudrna D."/>
            <person name="Golser W."/>
            <person name="Rivera L."/>
            <person name="Zhang J."/>
            <person name="Wing R."/>
        </authorList>
    </citation>
    <scope>NUCLEOTIDE SEQUENCE</scope>
</reference>
<dbReference type="SUPFAM" id="SSF101936">
    <property type="entry name" value="DNA-binding pseudobarrel domain"/>
    <property type="match status" value="3"/>
</dbReference>
<dbReference type="Gene3D" id="2.40.330.10">
    <property type="entry name" value="DNA-binding pseudobarrel domain"/>
    <property type="match status" value="3"/>
</dbReference>
<keyword evidence="2" id="KW-0805">Transcription regulation</keyword>
<dbReference type="STRING" id="77586.A0A0D9W3K7"/>
<keyword evidence="4" id="KW-0804">Transcription</keyword>
<dbReference type="EnsemblPlants" id="LPERR04G05440.1">
    <property type="protein sequence ID" value="LPERR04G05440.1"/>
    <property type="gene ID" value="LPERR04G05440"/>
</dbReference>
<dbReference type="InterPro" id="IPR039218">
    <property type="entry name" value="REM_fam"/>
</dbReference>
<dbReference type="SMART" id="SM01019">
    <property type="entry name" value="B3"/>
    <property type="match status" value="3"/>
</dbReference>
<keyword evidence="3" id="KW-0238">DNA-binding</keyword>
<proteinExistence type="predicted"/>
<dbReference type="PROSITE" id="PS50863">
    <property type="entry name" value="B3"/>
    <property type="match status" value="3"/>
</dbReference>
<feature type="domain" description="TF-B3" evidence="7">
    <location>
        <begin position="238"/>
        <end position="295"/>
    </location>
</feature>
<keyword evidence="5" id="KW-0539">Nucleus</keyword>
<sequence length="604" mass="67423">MEIEPPWSFGRQGIGHRWMVEQRETGERWRMGRFGADVLHERGLNSPVRRGALLLAGADIPCRPCAADEAFRDRAAALFLAALAAAASFPTMCLASFRCGCEKDSETYGYLRGETRGKGRDFADFWRQNRQSKSPLRFWSQTHPSSGARSFSTCNSRQQRIDEAASPSVAAVGRFTSSGPVMPSPPCVDHGGAAKVTQLKVLMPSSFRNLHISDELAAQLLCGAGAPRAAARVVSPFGKLWDVEVVGPRDVEGGRAFLGRGWPEFAAAHGLGVGWFVVLRHQGGGVLTVKVFDTTLCLNDFGASLAAAVVAARCGRSRDAPHKPQFLRILLPGYMEKMRIPDKFLQHHITEEHLNSIMAYILSPLGKVWRIELEKKEFGMFFKGGWSQFLSFHDISHGDVILLRYEGNLVFKIKVFGLNGLKKDLKTKHYIIQHNTENKQEPSSFSRSKSNPKNRRCGEDNENQQEIPCSRKGSSKKRRSGGETERQRRSKSLYQIEPPSWIMKELNKYILQRGNVSFPGTFCKSIGLVEKGIVTLMVKDSKGRCCSRWSWDVAVSVNKNGQGCCYLFGTGWKKFCKENSLKLGDVCIFNVVETTLWHVVIERS</sequence>
<evidence type="ECO:0000256" key="4">
    <source>
        <dbReference type="ARBA" id="ARBA00023163"/>
    </source>
</evidence>
<dbReference type="PANTHER" id="PTHR31674:SF86">
    <property type="entry name" value="B3 DOMAIN-CONTAINING PROTEIN OS04G0347400-RELATED"/>
    <property type="match status" value="1"/>
</dbReference>
<evidence type="ECO:0000256" key="6">
    <source>
        <dbReference type="SAM" id="MobiDB-lite"/>
    </source>
</evidence>
<evidence type="ECO:0000313" key="9">
    <source>
        <dbReference type="Proteomes" id="UP000032180"/>
    </source>
</evidence>